<comment type="similarity">
    <text evidence="4">Belongs to the GcvP family. N-terminal subunit subfamily.</text>
</comment>
<evidence type="ECO:0000256" key="3">
    <source>
        <dbReference type="ARBA" id="ARBA00049026"/>
    </source>
</evidence>
<evidence type="ECO:0000256" key="4">
    <source>
        <dbReference type="HAMAP-Rule" id="MF_00712"/>
    </source>
</evidence>
<dbReference type="InterPro" id="IPR015422">
    <property type="entry name" value="PyrdxlP-dep_Trfase_small"/>
</dbReference>
<dbReference type="InterPro" id="IPR015421">
    <property type="entry name" value="PyrdxlP-dep_Trfase_major"/>
</dbReference>
<dbReference type="Gene3D" id="3.90.1150.10">
    <property type="entry name" value="Aspartate Aminotransferase, domain 1"/>
    <property type="match status" value="1"/>
</dbReference>
<dbReference type="PIRSF" id="PIRSF006815">
    <property type="entry name" value="GcvPA"/>
    <property type="match status" value="1"/>
</dbReference>
<evidence type="ECO:0000256" key="1">
    <source>
        <dbReference type="ARBA" id="ARBA00003788"/>
    </source>
</evidence>
<dbReference type="GO" id="GO:0004375">
    <property type="term" value="F:glycine dehydrogenase (decarboxylating) activity"/>
    <property type="evidence" value="ECO:0007669"/>
    <property type="project" value="UniProtKB-EC"/>
</dbReference>
<dbReference type="Pfam" id="PF02347">
    <property type="entry name" value="GDC-P"/>
    <property type="match status" value="1"/>
</dbReference>
<dbReference type="Proteomes" id="UP001332192">
    <property type="component" value="Chromosome"/>
</dbReference>
<organism evidence="6 7">
    <name type="scientific">Carboxydichorda subterranea</name>
    <dbReference type="NCBI Taxonomy" id="3109565"/>
    <lineage>
        <taxon>Bacteria</taxon>
        <taxon>Bacillati</taxon>
        <taxon>Bacillota</taxon>
        <taxon>Limnochordia</taxon>
        <taxon>Limnochordales</taxon>
        <taxon>Geochordaceae</taxon>
        <taxon>Carboxydichorda</taxon>
    </lineage>
</organism>
<dbReference type="SUPFAM" id="SSF53383">
    <property type="entry name" value="PLP-dependent transferases"/>
    <property type="match status" value="1"/>
</dbReference>
<feature type="domain" description="Glycine cleavage system P-protein N-terminal" evidence="5">
    <location>
        <begin position="3"/>
        <end position="441"/>
    </location>
</feature>
<dbReference type="InterPro" id="IPR023010">
    <property type="entry name" value="GcvPA"/>
</dbReference>
<dbReference type="PANTHER" id="PTHR42806">
    <property type="entry name" value="GLYCINE CLEAVAGE SYSTEM P-PROTEIN"/>
    <property type="match status" value="1"/>
</dbReference>
<comment type="catalytic activity">
    <reaction evidence="3 4">
        <text>N(6)-[(R)-lipoyl]-L-lysyl-[glycine-cleavage complex H protein] + glycine + H(+) = N(6)-[(R)-S(8)-aminomethyldihydrolipoyl]-L-lysyl-[glycine-cleavage complex H protein] + CO2</text>
        <dbReference type="Rhea" id="RHEA:24304"/>
        <dbReference type="Rhea" id="RHEA-COMP:10494"/>
        <dbReference type="Rhea" id="RHEA-COMP:10495"/>
        <dbReference type="ChEBI" id="CHEBI:15378"/>
        <dbReference type="ChEBI" id="CHEBI:16526"/>
        <dbReference type="ChEBI" id="CHEBI:57305"/>
        <dbReference type="ChEBI" id="CHEBI:83099"/>
        <dbReference type="ChEBI" id="CHEBI:83143"/>
        <dbReference type="EC" id="1.4.4.2"/>
    </reaction>
</comment>
<dbReference type="Gene3D" id="3.40.640.10">
    <property type="entry name" value="Type I PLP-dependent aspartate aminotransferase-like (Major domain)"/>
    <property type="match status" value="1"/>
</dbReference>
<comment type="subunit">
    <text evidence="4">The glycine cleavage system is composed of four proteins: P, T, L and H. In this organism, the P 'protein' is a heterodimer of two subunits.</text>
</comment>
<dbReference type="RefSeq" id="WP_324716369.1">
    <property type="nucleotide sequence ID" value="NZ_CP141615.1"/>
</dbReference>
<evidence type="ECO:0000313" key="6">
    <source>
        <dbReference type="EMBL" id="WRP17097.1"/>
    </source>
</evidence>
<sequence length="448" mass="48808">MDFVPLTDAEREQMLARIGVKSVEELFSDIPPKARLDRPLDLPNGMSEAELAAHMRSLAAKNAHLDQYPSFLGGGAYDHLVPAVVRHILARSEFYTAYTPYQAEVSQGVLQTIFEYQTLVCRLTGLDVANASMYDGASAAAEAALMAVAHTGRRRVLVSAAVHPEYRQVMATYLGNQDVLLDTIPWRMGVTNLDALQHALAQDVAAVVLQNPNFFGSVEEMAAASAMAHGVGALFVAIVDPISLGILAAPGEYEADVAVGEGQGLGNAISFGGPYLGFFAARRELVRRMPGRIVGLTKDVDGRRGFVLTLQTREQHIRRERATSNICTNQALNALAATVYLAMLGPKGVRRVAELSLQKAHYAFDSLVAEVPGIRPMWDAPFFKEFVVEMDGEVGELLTRLWQDYNILGGLPLAGLYQGLDRSVLWCVTEARTREEIDRLVLALKAIA</sequence>
<dbReference type="InterPro" id="IPR020581">
    <property type="entry name" value="GDC_P"/>
</dbReference>
<accession>A0ABZ1BWB7</accession>
<gene>
    <name evidence="4 6" type="primary">gcvPA</name>
    <name evidence="6" type="ORF">U7230_13565</name>
</gene>
<comment type="function">
    <text evidence="1 4">The glycine cleavage system catalyzes the degradation of glycine. The P protein binds the alpha-amino group of glycine through its pyridoxal phosphate cofactor; CO(2) is released and the remaining methylamine moiety is then transferred to the lipoamide cofactor of the H protein.</text>
</comment>
<evidence type="ECO:0000259" key="5">
    <source>
        <dbReference type="Pfam" id="PF02347"/>
    </source>
</evidence>
<keyword evidence="2 4" id="KW-0560">Oxidoreductase</keyword>
<dbReference type="EC" id="1.4.4.2" evidence="4"/>
<dbReference type="InterPro" id="IPR015424">
    <property type="entry name" value="PyrdxlP-dep_Trfase"/>
</dbReference>
<dbReference type="PANTHER" id="PTHR42806:SF1">
    <property type="entry name" value="GLYCINE DEHYDROGENASE (DECARBOXYLATING)"/>
    <property type="match status" value="1"/>
</dbReference>
<reference evidence="6 7" key="1">
    <citation type="journal article" date="2024" name="Front. Microbiol.">
        <title>Novel thermophilic genera Geochorda gen. nov. and Carboxydochorda gen. nov. from the deep terrestrial subsurface reveal the ecophysiological diversity in the class Limnochordia.</title>
        <authorList>
            <person name="Karnachuk O.V."/>
            <person name="Lukina A.P."/>
            <person name="Avakyan M.R."/>
            <person name="Kadnikov V.V."/>
            <person name="Begmatov S."/>
            <person name="Beletsky A.V."/>
            <person name="Vlasova K.G."/>
            <person name="Novikov A.A."/>
            <person name="Shcherbakova V.A."/>
            <person name="Mardanov A.V."/>
            <person name="Ravin N.V."/>
        </authorList>
    </citation>
    <scope>NUCLEOTIDE SEQUENCE [LARGE SCALE GENOMIC DNA]</scope>
    <source>
        <strain evidence="6 7">L945</strain>
    </source>
</reference>
<dbReference type="HAMAP" id="MF_00712">
    <property type="entry name" value="GcvPA"/>
    <property type="match status" value="1"/>
</dbReference>
<keyword evidence="7" id="KW-1185">Reference proteome</keyword>
<protein>
    <recommendedName>
        <fullName evidence="4">Probable glycine dehydrogenase (decarboxylating) subunit 1</fullName>
        <ecNumber evidence="4">1.4.4.2</ecNumber>
    </recommendedName>
    <alternativeName>
        <fullName evidence="4">Glycine cleavage system P-protein subunit 1</fullName>
    </alternativeName>
    <alternativeName>
        <fullName evidence="4">Glycine decarboxylase subunit 1</fullName>
    </alternativeName>
    <alternativeName>
        <fullName evidence="4">Glycine dehydrogenase (aminomethyl-transferring) subunit 1</fullName>
    </alternativeName>
</protein>
<name>A0ABZ1BWB7_9FIRM</name>
<dbReference type="CDD" id="cd00613">
    <property type="entry name" value="GDC-P"/>
    <property type="match status" value="1"/>
</dbReference>
<dbReference type="NCBIfam" id="NF001696">
    <property type="entry name" value="PRK00451.1"/>
    <property type="match status" value="1"/>
</dbReference>
<evidence type="ECO:0000313" key="7">
    <source>
        <dbReference type="Proteomes" id="UP001332192"/>
    </source>
</evidence>
<evidence type="ECO:0000256" key="2">
    <source>
        <dbReference type="ARBA" id="ARBA00023002"/>
    </source>
</evidence>
<dbReference type="InterPro" id="IPR049315">
    <property type="entry name" value="GDC-P_N"/>
</dbReference>
<proteinExistence type="inferred from homology"/>
<dbReference type="EMBL" id="CP141615">
    <property type="protein sequence ID" value="WRP17097.1"/>
    <property type="molecule type" value="Genomic_DNA"/>
</dbReference>